<organism evidence="1 2">
    <name type="scientific">Pseudomonas amygdali pv. lachrymans str. M301315</name>
    <dbReference type="NCBI Taxonomy" id="629260"/>
    <lineage>
        <taxon>Bacteria</taxon>
        <taxon>Pseudomonadati</taxon>
        <taxon>Pseudomonadota</taxon>
        <taxon>Gammaproteobacteria</taxon>
        <taxon>Pseudomonadales</taxon>
        <taxon>Pseudomonadaceae</taxon>
        <taxon>Pseudomonas</taxon>
        <taxon>Pseudomonas amygdali</taxon>
    </lineage>
</organism>
<dbReference type="EMBL" id="CP031226">
    <property type="protein sequence ID" value="AXH59393.1"/>
    <property type="molecule type" value="Genomic_DNA"/>
</dbReference>
<evidence type="ECO:0000313" key="2">
    <source>
        <dbReference type="Proteomes" id="UP000006426"/>
    </source>
</evidence>
<keyword evidence="1" id="KW-0614">Plasmid</keyword>
<sequence length="154" mass="16946">MSTELSQKALEHSPESAFRAKEQIKVLMALREAEYGESDISFVAAGRGEPILASTLTQWLADPKNCHEGKYTLVARPSLATEGLKQHAKLSEVSIRETLKVSEFSEAILIAKEVVIVNIDGELSFVRRKDSLDAAAKIVRALRRISALEKVKGI</sequence>
<accession>A0AAD0M783</accession>
<gene>
    <name evidence="1" type="ORF">PLA107_029650</name>
</gene>
<reference evidence="1 2" key="1">
    <citation type="journal article" date="2011" name="PLoS Pathog.">
        <title>Dynamic evolution of pathogenicity revealed by sequencing and comparative genomics of 19 Pseudomonas syringae isolates.</title>
        <authorList>
            <person name="Baltrus D.A."/>
            <person name="Nishimura M.T."/>
            <person name="Romanchuk A."/>
            <person name="Chang J.H."/>
            <person name="Mukhtar M.S."/>
            <person name="Cherkis K."/>
            <person name="Roach J."/>
            <person name="Grant S.R."/>
            <person name="Jones C.D."/>
            <person name="Dangl J.L."/>
        </authorList>
    </citation>
    <scope>NUCLEOTIDE SEQUENCE [LARGE SCALE GENOMIC DNA]</scope>
    <source>
        <strain evidence="1 2">M301315</strain>
    </source>
</reference>
<dbReference type="AlphaFoldDB" id="A0AAD0M783"/>
<proteinExistence type="predicted"/>
<evidence type="ECO:0000313" key="1">
    <source>
        <dbReference type="EMBL" id="AXH59393.1"/>
    </source>
</evidence>
<dbReference type="Proteomes" id="UP000006426">
    <property type="component" value="Plasmid pmppla107"/>
</dbReference>
<name>A0AAD0M783_PSEAV</name>
<dbReference type="GeneID" id="39474235"/>
<geneLocation type="plasmid" evidence="2">
    <name>pmppla107</name>
</geneLocation>
<dbReference type="RefSeq" id="WP_005742435.1">
    <property type="nucleotide sequence ID" value="NZ_CP031226.1"/>
</dbReference>
<protein>
    <submittedName>
        <fullName evidence="1">Uncharacterized protein</fullName>
    </submittedName>
</protein>